<feature type="transmembrane region" description="Helical" evidence="5">
    <location>
        <begin position="53"/>
        <end position="77"/>
    </location>
</feature>
<sequence length="1466" mass="164264">MTLPTIMIFLYFLLLQPAAADSGDDFSNNLFTDLSPLLALFGERVTMQFLSQAMGLSDCIILAVAPLGIITIIVAAIRVSGPPWLKALIGRATEGSAAAELELMSSTSKEIGELWNGTDVVRCAGSAPVWEFICLLPSQGVPKNPVITIMSMEDAVKKSYITQLVLNIGMFICSRVVETSTRETMYQPKEKWRARLVWLQRKKAMNDQEFKSFALWTGEDQPVIINSERKPQNEKAKEANDEQSQSQSQDAKETAHQKIALEFMTVIGTVTSLVGFFAQFISIRGMHWSVSIASLIAVLIMTAVRAWVRRGLTTTIEYEVLSPGFELDWFAHSLKNIEKAPWLAKPTEPVGEENAGLTSGGITSASTVRSDQNSTVQSSDIVETTKCIDRRHHLANLTEWRGPISQEAITITLAIEATMDLLHSNYNLGSLDDEDFTWGYNIKTLTDEQELQFKIERQGDGKWKADAGEVEAALSLRLFYAKHQHGAELNGIELCPGKTDNSLNDDKWLRAKENILNPGIRILGPHTKRLQRHLEWWVPEDGPKVWKGTAKYIKPEDNISDDSRSKHINDNRNIEVENSRVVGIDPYRYRIVRDAVSQQPQRQSDNAPEEESQSFILFSERGVVLEQDDQTDTKRHLQFSRPYYRESRPGRWKFRLPEKNIFYQEEEREDPKEEDGQPSAYIKGEDSGLLFIKSQDPLERLYAKDMFSTFMWAAVKSLKRSIDGKIKIHSSQATLDNRDPWKGLALRHNEISKLAMAIQSTRLCSTEEAFISIISPLSMQKKLPALDVIVEMVRDHAKEFEKHQAWEDASRVYLQLGNHLGTFEVGSYTYVRAVAVLVVFKEAIEDMISACKKDYHSTISHSDLKNQLEWTMRNVDAELQQNLESLYRLGKGDILLGGNIKENFQSTYPDLLLRSANVYSKIQSGVEDQDLRKEKDKDIFDRTPLHFCAAFGEDLISEDQGQSQIFISNMQHLIEGGSGINACDIQGWTPLHYACRAGNIKMARFLLEKDAQFDIQGRDGTAPIHCAAEGSHFMIVKALLEYGANIDIADGFGDTALHKAAPKGSIETVETLQKHGNRRLRNTHGQTAIHMAAMGGLFTAIYHWVDDVNSKDHKNKTPLHIALESGRKDFVKRLLELKPKLKVEVNTKGGGKNRTPLHIACGMDDVEIVKALLNAGAKIDDLDDEGITPLLRAVQKEKQNIVELLTERGADQEIRVKGATALHFAAKTGNRAIFEHLRKMRADAPSGAICLPGKLLHAASRGIDNNDMIRHLVEFGVGVNEMDSEGRTPLHYAALHGNAGNIRRLVSEGANKEARDNKGYTALHCATQYDDDREKAKRCLRVLIESPQADINAADKWGKTTLHLLAITKDLADIIPDFIKAGAKIEAADQNKATPLHWAALAGYKRGIKVLVDHKAKVEALDDLENTPRMIAEYRGLSDWWEESVSPIVERLKKSNQEVEAEAEAV</sequence>
<dbReference type="InterPro" id="IPR002110">
    <property type="entry name" value="Ankyrin_rpt"/>
</dbReference>
<feature type="region of interest" description="Disordered" evidence="4">
    <location>
        <begin position="663"/>
        <end position="682"/>
    </location>
</feature>
<keyword evidence="8" id="KW-1185">Reference proteome</keyword>
<feature type="repeat" description="ANK" evidence="3">
    <location>
        <begin position="1357"/>
        <end position="1390"/>
    </location>
</feature>
<organism evidence="7 8">
    <name type="scientific">Trichoderma aggressivum f. europaeum</name>
    <dbReference type="NCBI Taxonomy" id="173218"/>
    <lineage>
        <taxon>Eukaryota</taxon>
        <taxon>Fungi</taxon>
        <taxon>Dikarya</taxon>
        <taxon>Ascomycota</taxon>
        <taxon>Pezizomycotina</taxon>
        <taxon>Sordariomycetes</taxon>
        <taxon>Hypocreomycetidae</taxon>
        <taxon>Hypocreales</taxon>
        <taxon>Hypocreaceae</taxon>
        <taxon>Trichoderma</taxon>
    </lineage>
</organism>
<evidence type="ECO:0000256" key="1">
    <source>
        <dbReference type="ARBA" id="ARBA00022737"/>
    </source>
</evidence>
<evidence type="ECO:0008006" key="9">
    <source>
        <dbReference type="Google" id="ProtNLM"/>
    </source>
</evidence>
<accession>A0AAE1I8R2</accession>
<dbReference type="RefSeq" id="XP_062752918.1">
    <property type="nucleotide sequence ID" value="XM_062902879.1"/>
</dbReference>
<feature type="signal peptide" evidence="6">
    <location>
        <begin position="1"/>
        <end position="20"/>
    </location>
</feature>
<dbReference type="Pfam" id="PF00023">
    <property type="entry name" value="Ank"/>
    <property type="match status" value="1"/>
</dbReference>
<feature type="repeat" description="ANK" evidence="3">
    <location>
        <begin position="1019"/>
        <end position="1051"/>
    </location>
</feature>
<dbReference type="EMBL" id="JAWRVG010000038">
    <property type="protein sequence ID" value="KAK4066241.1"/>
    <property type="molecule type" value="Genomic_DNA"/>
</dbReference>
<dbReference type="PANTHER" id="PTHR24198">
    <property type="entry name" value="ANKYRIN REPEAT AND PROTEIN KINASE DOMAIN-CONTAINING PROTEIN"/>
    <property type="match status" value="1"/>
</dbReference>
<dbReference type="SMART" id="SM00248">
    <property type="entry name" value="ANK"/>
    <property type="match status" value="14"/>
</dbReference>
<evidence type="ECO:0000256" key="5">
    <source>
        <dbReference type="SAM" id="Phobius"/>
    </source>
</evidence>
<keyword evidence="2 3" id="KW-0040">ANK repeat</keyword>
<feature type="compositionally biased region" description="Polar residues" evidence="4">
    <location>
        <begin position="356"/>
        <end position="377"/>
    </location>
</feature>
<feature type="repeat" description="ANK" evidence="3">
    <location>
        <begin position="1052"/>
        <end position="1076"/>
    </location>
</feature>
<feature type="repeat" description="ANK" evidence="3">
    <location>
        <begin position="1391"/>
        <end position="1423"/>
    </location>
</feature>
<feature type="repeat" description="ANK" evidence="3">
    <location>
        <begin position="1152"/>
        <end position="1184"/>
    </location>
</feature>
<dbReference type="GeneID" id="87922784"/>
<feature type="repeat" description="ANK" evidence="3">
    <location>
        <begin position="986"/>
        <end position="1018"/>
    </location>
</feature>
<dbReference type="PROSITE" id="PS50088">
    <property type="entry name" value="ANK_REPEAT"/>
    <property type="match status" value="10"/>
</dbReference>
<feature type="repeat" description="ANK" evidence="3">
    <location>
        <begin position="1285"/>
        <end position="1317"/>
    </location>
</feature>
<keyword evidence="5" id="KW-0472">Membrane</keyword>
<proteinExistence type="predicted"/>
<dbReference type="Proteomes" id="UP001273209">
    <property type="component" value="Unassembled WGS sequence"/>
</dbReference>
<keyword evidence="5" id="KW-1133">Transmembrane helix</keyword>
<evidence type="ECO:0000313" key="7">
    <source>
        <dbReference type="EMBL" id="KAK4066241.1"/>
    </source>
</evidence>
<feature type="compositionally biased region" description="Basic and acidic residues" evidence="4">
    <location>
        <begin position="228"/>
        <end position="240"/>
    </location>
</feature>
<dbReference type="InterPro" id="IPR036770">
    <property type="entry name" value="Ankyrin_rpt-contain_sf"/>
</dbReference>
<feature type="repeat" description="ANK" evidence="3">
    <location>
        <begin position="1185"/>
        <end position="1217"/>
    </location>
</feature>
<keyword evidence="5" id="KW-0812">Transmembrane</keyword>
<dbReference type="SUPFAM" id="SSF48403">
    <property type="entry name" value="Ankyrin repeat"/>
    <property type="match status" value="2"/>
</dbReference>
<keyword evidence="6" id="KW-0732">Signal</keyword>
<evidence type="ECO:0000313" key="8">
    <source>
        <dbReference type="Proteomes" id="UP001273209"/>
    </source>
</evidence>
<evidence type="ECO:0000256" key="6">
    <source>
        <dbReference type="SAM" id="SignalP"/>
    </source>
</evidence>
<keyword evidence="1" id="KW-0677">Repeat</keyword>
<dbReference type="Pfam" id="PF12796">
    <property type="entry name" value="Ank_2"/>
    <property type="match status" value="3"/>
</dbReference>
<gene>
    <name evidence="7" type="ORF">Triagg1_8073</name>
</gene>
<dbReference type="PROSITE" id="PS50297">
    <property type="entry name" value="ANK_REP_REGION"/>
    <property type="match status" value="9"/>
</dbReference>
<reference evidence="7" key="1">
    <citation type="submission" date="2023-11" db="EMBL/GenBank/DDBJ databases">
        <title>The genome sequences of three competitors of mushroom-forming fungi.</title>
        <authorList>
            <person name="Beijen E."/>
            <person name="Ohm R.A."/>
        </authorList>
    </citation>
    <scope>NUCLEOTIDE SEQUENCE</scope>
    <source>
        <strain evidence="7">CBS 100526</strain>
    </source>
</reference>
<dbReference type="PRINTS" id="PR01415">
    <property type="entry name" value="ANKYRIN"/>
</dbReference>
<feature type="region of interest" description="Disordered" evidence="4">
    <location>
        <begin position="228"/>
        <end position="251"/>
    </location>
</feature>
<name>A0AAE1I8R2_9HYPO</name>
<evidence type="ECO:0000256" key="2">
    <source>
        <dbReference type="ARBA" id="ARBA00023043"/>
    </source>
</evidence>
<feature type="region of interest" description="Disordered" evidence="4">
    <location>
        <begin position="348"/>
        <end position="377"/>
    </location>
</feature>
<protein>
    <recommendedName>
        <fullName evidence="9">Ankyrin repeat protein</fullName>
    </recommendedName>
</protein>
<feature type="chain" id="PRO_5041901922" description="Ankyrin repeat protein" evidence="6">
    <location>
        <begin position="21"/>
        <end position="1466"/>
    </location>
</feature>
<feature type="transmembrane region" description="Helical" evidence="5">
    <location>
        <begin position="259"/>
        <end position="281"/>
    </location>
</feature>
<evidence type="ECO:0000256" key="4">
    <source>
        <dbReference type="SAM" id="MobiDB-lite"/>
    </source>
</evidence>
<feature type="repeat" description="ANK" evidence="3">
    <location>
        <begin position="1114"/>
        <end position="1146"/>
    </location>
</feature>
<comment type="caution">
    <text evidence="7">The sequence shown here is derived from an EMBL/GenBank/DDBJ whole genome shotgun (WGS) entry which is preliminary data.</text>
</comment>
<dbReference type="PANTHER" id="PTHR24198:SF165">
    <property type="entry name" value="ANKYRIN REPEAT-CONTAINING PROTEIN-RELATED"/>
    <property type="match status" value="1"/>
</dbReference>
<dbReference type="Gene3D" id="1.25.40.20">
    <property type="entry name" value="Ankyrin repeat-containing domain"/>
    <property type="match status" value="3"/>
</dbReference>
<feature type="repeat" description="ANK" evidence="3">
    <location>
        <begin position="1217"/>
        <end position="1243"/>
    </location>
</feature>
<evidence type="ECO:0000256" key="3">
    <source>
        <dbReference type="PROSITE-ProRule" id="PRU00023"/>
    </source>
</evidence>